<dbReference type="EMBL" id="MKGN01000019">
    <property type="protein sequence ID" value="PHN16201.1"/>
    <property type="molecule type" value="Genomic_DNA"/>
</dbReference>
<evidence type="ECO:0000256" key="3">
    <source>
        <dbReference type="ARBA" id="ARBA00023274"/>
    </source>
</evidence>
<evidence type="ECO:0000256" key="1">
    <source>
        <dbReference type="ARBA" id="ARBA00007116"/>
    </source>
</evidence>
<evidence type="ECO:0000313" key="5">
    <source>
        <dbReference type="Proteomes" id="UP000222818"/>
    </source>
</evidence>
<keyword evidence="3" id="KW-0687">Ribonucleoprotein</keyword>
<dbReference type="Gene3D" id="3.30.420.100">
    <property type="match status" value="1"/>
</dbReference>
<organism evidence="4 5">
    <name type="scientific">Candidatus Tremblayella phenacoccinincola</name>
    <dbReference type="NCBI Taxonomy" id="1010676"/>
    <lineage>
        <taxon>Bacteria</taxon>
        <taxon>Pseudomonadati</taxon>
        <taxon>Pseudomonadota</taxon>
        <taxon>Betaproteobacteria</taxon>
        <taxon>Candidatus Tremblayella</taxon>
    </lineage>
</organism>
<comment type="similarity">
    <text evidence="1">Belongs to the universal ribosomal protein uL18 family.</text>
</comment>
<evidence type="ECO:0000256" key="2">
    <source>
        <dbReference type="ARBA" id="ARBA00022980"/>
    </source>
</evidence>
<proteinExistence type="inferred from homology"/>
<dbReference type="GO" id="GO:0006412">
    <property type="term" value="P:translation"/>
    <property type="evidence" value="ECO:0007669"/>
    <property type="project" value="InterPro"/>
</dbReference>
<dbReference type="InterPro" id="IPR005484">
    <property type="entry name" value="Ribosomal_uL18_bac/plant/anim"/>
</dbReference>
<dbReference type="GO" id="GO:0003735">
    <property type="term" value="F:structural constituent of ribosome"/>
    <property type="evidence" value="ECO:0007669"/>
    <property type="project" value="InterPro"/>
</dbReference>
<name>A0A2G0V6W2_9PROT</name>
<reference evidence="4 5" key="1">
    <citation type="journal article" date="2017" name="ISME J.">
        <title>Tremblaya phenacola PPER: an evolutionary beta-gammaproteobacterium collage.</title>
        <authorList>
            <person name="Gil R."/>
            <person name="Vargas-Chavez C."/>
            <person name="Lopez-Madrigal S."/>
            <person name="Santos-Garcia D."/>
            <person name="Latorre A."/>
            <person name="Moya A."/>
        </authorList>
    </citation>
    <scope>NUCLEOTIDE SEQUENCE [LARGE SCALE GENOMIC DNA]</scope>
    <source>
        <strain evidence="4 5">PPER</strain>
    </source>
</reference>
<dbReference type="RefSeq" id="WP_099336911.1">
    <property type="nucleotide sequence ID" value="NZ_MKGN01000019.1"/>
</dbReference>
<dbReference type="Pfam" id="PF00861">
    <property type="entry name" value="Ribosomal_L18p"/>
    <property type="match status" value="1"/>
</dbReference>
<keyword evidence="5" id="KW-1185">Reference proteome</keyword>
<dbReference type="SUPFAM" id="SSF53137">
    <property type="entry name" value="Translational machinery components"/>
    <property type="match status" value="1"/>
</dbReference>
<protein>
    <submittedName>
        <fullName evidence="4">50S ribosomal protein L18</fullName>
    </submittedName>
</protein>
<keyword evidence="2 4" id="KW-0689">Ribosomal protein</keyword>
<dbReference type="GO" id="GO:1990904">
    <property type="term" value="C:ribonucleoprotein complex"/>
    <property type="evidence" value="ECO:0007669"/>
    <property type="project" value="UniProtKB-KW"/>
</dbReference>
<comment type="caution">
    <text evidence="4">The sequence shown here is derived from an EMBL/GenBank/DDBJ whole genome shotgun (WGS) entry which is preliminary data.</text>
</comment>
<dbReference type="Proteomes" id="UP000222818">
    <property type="component" value="Unassembled WGS sequence"/>
</dbReference>
<sequence length="120" mass="13567">MKHLTTKSLVLTKPKRTRTKSKKISLFRLVTYKSNVHLYAHVVSEEGNHIVTGISTIAAFKYIDIRLRKNRFGASLVGKLIATRAVSIGVNRITFDRSGFQYHGLIQNIAESARCYGLQF</sequence>
<dbReference type="AlphaFoldDB" id="A0A2G0V6W2"/>
<dbReference type="CDD" id="cd00432">
    <property type="entry name" value="Ribosomal_L18_L5e"/>
    <property type="match status" value="1"/>
</dbReference>
<dbReference type="GO" id="GO:0005840">
    <property type="term" value="C:ribosome"/>
    <property type="evidence" value="ECO:0007669"/>
    <property type="project" value="UniProtKB-KW"/>
</dbReference>
<accession>A0A2G0V6W2</accession>
<evidence type="ECO:0000313" key="4">
    <source>
        <dbReference type="EMBL" id="PHN16201.1"/>
    </source>
</evidence>
<dbReference type="InterPro" id="IPR057268">
    <property type="entry name" value="Ribosomal_L18"/>
</dbReference>
<gene>
    <name evidence="4" type="primary">rplR</name>
    <name evidence="4" type="ORF">TPPER_00194</name>
</gene>
<dbReference type="OrthoDB" id="9810939at2"/>